<dbReference type="InterPro" id="IPR036249">
    <property type="entry name" value="Thioredoxin-like_sf"/>
</dbReference>
<dbReference type="GO" id="GO:0042597">
    <property type="term" value="C:periplasmic space"/>
    <property type="evidence" value="ECO:0007669"/>
    <property type="project" value="UniProtKB-SubCell"/>
</dbReference>
<evidence type="ECO:0000256" key="3">
    <source>
        <dbReference type="ARBA" id="ARBA00022729"/>
    </source>
</evidence>
<evidence type="ECO:0000256" key="2">
    <source>
        <dbReference type="ARBA" id="ARBA00009813"/>
    </source>
</evidence>
<accession>A0A348HC94</accession>
<feature type="domain" description="Thioredoxin-like fold" evidence="9">
    <location>
        <begin position="125"/>
        <end position="249"/>
    </location>
</feature>
<evidence type="ECO:0000256" key="1">
    <source>
        <dbReference type="ARBA" id="ARBA00004418"/>
    </source>
</evidence>
<feature type="domain" description="Disulphide bond isomerase DsbC/G N-terminal" evidence="8">
    <location>
        <begin position="34"/>
        <end position="96"/>
    </location>
</feature>
<dbReference type="KEGG" id="zpl:ZBT109_0458"/>
<dbReference type="InterPro" id="IPR018950">
    <property type="entry name" value="DiS-bond_isomerase_DsbC/G_N"/>
</dbReference>
<gene>
    <name evidence="10" type="ORF">ZBT109_0458</name>
</gene>
<dbReference type="SUPFAM" id="SSF52833">
    <property type="entry name" value="Thioredoxin-like"/>
    <property type="match status" value="1"/>
</dbReference>
<evidence type="ECO:0000313" key="10">
    <source>
        <dbReference type="EMBL" id="BBG29246.1"/>
    </source>
</evidence>
<dbReference type="RefSeq" id="WP_038277703.1">
    <property type="nucleotide sequence ID" value="NZ_AP018933.1"/>
</dbReference>
<dbReference type="InterPro" id="IPR033954">
    <property type="entry name" value="DiS-bond_Isoase_DsbC/G"/>
</dbReference>
<sequence>MQIGKDILTRAAATLLIATGLGSSLLATAASIPEGLKQLSIGGEKVNVTAVEPSPVSGLYRVRLDTGDAFYADASGHYMMTGNLYENTPKGLLNLTRQQEARERKDIVQGIRAEDAVTFKPAGKVHAVIRVFTDSTCPYCQKLHAEVGELNRQGVEVRYQMFPRTGPESASAQTLAAVLCSRQPTPTEALSAAMRGEKLRNSGKECVGKVGEQYALGLKLGVKGTPAIFLENGEQLDGYLPAPQLVQALGLDYQN</sequence>
<feature type="chain" id="PRO_5016483703" description="Thiol:disulfide interchange protein" evidence="7">
    <location>
        <begin position="30"/>
        <end position="255"/>
    </location>
</feature>
<evidence type="ECO:0000259" key="8">
    <source>
        <dbReference type="Pfam" id="PF10411"/>
    </source>
</evidence>
<evidence type="ECO:0000259" key="9">
    <source>
        <dbReference type="Pfam" id="PF13098"/>
    </source>
</evidence>
<comment type="subcellular location">
    <subcellularLocation>
        <location evidence="1 7">Periplasm</location>
    </subcellularLocation>
</comment>
<evidence type="ECO:0000256" key="7">
    <source>
        <dbReference type="RuleBase" id="RU364038"/>
    </source>
</evidence>
<comment type="function">
    <text evidence="7">Required for disulfide bond formation in some periplasmic proteins. Acts by transferring its disulfide bond to other proteins and is reduced in the process.</text>
</comment>
<evidence type="ECO:0000256" key="5">
    <source>
        <dbReference type="ARBA" id="ARBA00023157"/>
    </source>
</evidence>
<keyword evidence="6 7" id="KW-0676">Redox-active center</keyword>
<dbReference type="InterPro" id="IPR009094">
    <property type="entry name" value="DiS-bond_isomerase_DsbC/G_N_sf"/>
</dbReference>
<dbReference type="STRING" id="1123510.GCA_000620025_00660"/>
<comment type="similarity">
    <text evidence="2 7">Belongs to the thioredoxin family. DsbC subfamily.</text>
</comment>
<dbReference type="Proteomes" id="UP000267342">
    <property type="component" value="Chromosome"/>
</dbReference>
<keyword evidence="3 7" id="KW-0732">Signal</keyword>
<dbReference type="PANTHER" id="PTHR35272:SF3">
    <property type="entry name" value="THIOL:DISULFIDE INTERCHANGE PROTEIN DSBC"/>
    <property type="match status" value="1"/>
</dbReference>
<dbReference type="SUPFAM" id="SSF54423">
    <property type="entry name" value="DsbC/DsbG N-terminal domain-like"/>
    <property type="match status" value="1"/>
</dbReference>
<name>A0A348HC94_9GAMM</name>
<dbReference type="EMBL" id="AP018933">
    <property type="protein sequence ID" value="BBG29246.1"/>
    <property type="molecule type" value="Genomic_DNA"/>
</dbReference>
<keyword evidence="5" id="KW-1015">Disulfide bond</keyword>
<dbReference type="InterPro" id="IPR051470">
    <property type="entry name" value="Thiol:disulfide_interchange"/>
</dbReference>
<dbReference type="CDD" id="cd03020">
    <property type="entry name" value="DsbA_DsbC_DsbG"/>
    <property type="match status" value="1"/>
</dbReference>
<feature type="signal peptide" evidence="7">
    <location>
        <begin position="1"/>
        <end position="29"/>
    </location>
</feature>
<dbReference type="Pfam" id="PF13098">
    <property type="entry name" value="Thioredoxin_2"/>
    <property type="match status" value="1"/>
</dbReference>
<evidence type="ECO:0000313" key="11">
    <source>
        <dbReference type="Proteomes" id="UP000267342"/>
    </source>
</evidence>
<evidence type="ECO:0000256" key="6">
    <source>
        <dbReference type="ARBA" id="ARBA00023284"/>
    </source>
</evidence>
<keyword evidence="10" id="KW-0413">Isomerase</keyword>
<keyword evidence="11" id="KW-1185">Reference proteome</keyword>
<reference evidence="10 11" key="1">
    <citation type="submission" date="2018-09" db="EMBL/GenBank/DDBJ databases">
        <title>Zymobacter palmae IAM14233 (=T109) whole genome analysis.</title>
        <authorList>
            <person name="Yanase H."/>
        </authorList>
    </citation>
    <scope>NUCLEOTIDE SEQUENCE [LARGE SCALE GENOMIC DNA]</scope>
    <source>
        <strain evidence="10 11">IAM14233</strain>
    </source>
</reference>
<organism evidence="10 11">
    <name type="scientific">Zymobacter palmae</name>
    <dbReference type="NCBI Taxonomy" id="33074"/>
    <lineage>
        <taxon>Bacteria</taxon>
        <taxon>Pseudomonadati</taxon>
        <taxon>Pseudomonadota</taxon>
        <taxon>Gammaproteobacteria</taxon>
        <taxon>Oceanospirillales</taxon>
        <taxon>Halomonadaceae</taxon>
        <taxon>Zymobacter group</taxon>
        <taxon>Zymobacter</taxon>
    </lineage>
</organism>
<dbReference type="GO" id="GO:0016853">
    <property type="term" value="F:isomerase activity"/>
    <property type="evidence" value="ECO:0007669"/>
    <property type="project" value="UniProtKB-KW"/>
</dbReference>
<dbReference type="Pfam" id="PF10411">
    <property type="entry name" value="DsbC_N"/>
    <property type="match status" value="1"/>
</dbReference>
<protein>
    <recommendedName>
        <fullName evidence="7">Thiol:disulfide interchange protein</fullName>
    </recommendedName>
</protein>
<dbReference type="Gene3D" id="3.40.30.10">
    <property type="entry name" value="Glutaredoxin"/>
    <property type="match status" value="1"/>
</dbReference>
<proteinExistence type="inferred from homology"/>
<evidence type="ECO:0000256" key="4">
    <source>
        <dbReference type="ARBA" id="ARBA00022764"/>
    </source>
</evidence>
<dbReference type="Gene3D" id="3.10.450.70">
    <property type="entry name" value="Disulphide bond isomerase, DsbC/G, N-terminal"/>
    <property type="match status" value="1"/>
</dbReference>
<dbReference type="InterPro" id="IPR012336">
    <property type="entry name" value="Thioredoxin-like_fold"/>
</dbReference>
<dbReference type="AlphaFoldDB" id="A0A348HC94"/>
<dbReference type="PANTHER" id="PTHR35272">
    <property type="entry name" value="THIOL:DISULFIDE INTERCHANGE PROTEIN DSBC-RELATED"/>
    <property type="match status" value="1"/>
</dbReference>
<keyword evidence="4 7" id="KW-0574">Periplasm</keyword>